<keyword evidence="3" id="KW-0597">Phosphoprotein</keyword>
<evidence type="ECO:0000256" key="6">
    <source>
        <dbReference type="ARBA" id="ARBA00022741"/>
    </source>
</evidence>
<evidence type="ECO:0000256" key="4">
    <source>
        <dbReference type="ARBA" id="ARBA00022679"/>
    </source>
</evidence>
<dbReference type="InterPro" id="IPR000494">
    <property type="entry name" value="Rcpt_L-dom"/>
</dbReference>
<evidence type="ECO:0000259" key="17">
    <source>
        <dbReference type="Pfam" id="PF01030"/>
    </source>
</evidence>
<dbReference type="InterPro" id="IPR013783">
    <property type="entry name" value="Ig-like_fold"/>
</dbReference>
<keyword evidence="12" id="KW-0675">Receptor</keyword>
<keyword evidence="6" id="KW-0547">Nucleotide-binding</keyword>
<dbReference type="InterPro" id="IPR003961">
    <property type="entry name" value="FN3_dom"/>
</dbReference>
<dbReference type="Gene3D" id="2.10.220.10">
    <property type="entry name" value="Hormone Receptor, Insulin-like Growth Factor Receptor 1, Chain A, domain 2"/>
    <property type="match status" value="1"/>
</dbReference>
<evidence type="ECO:0000256" key="13">
    <source>
        <dbReference type="ARBA" id="ARBA00023180"/>
    </source>
</evidence>
<keyword evidence="8" id="KW-0067">ATP-binding</keyword>
<proteinExistence type="predicted"/>
<evidence type="ECO:0000256" key="8">
    <source>
        <dbReference type="ARBA" id="ARBA00022840"/>
    </source>
</evidence>
<evidence type="ECO:0000256" key="10">
    <source>
        <dbReference type="ARBA" id="ARBA00023136"/>
    </source>
</evidence>
<dbReference type="EC" id="2.7.10.1" evidence="2"/>
<dbReference type="Gene3D" id="2.60.40.10">
    <property type="entry name" value="Immunoglobulins"/>
    <property type="match status" value="1"/>
</dbReference>
<dbReference type="SUPFAM" id="SSF52058">
    <property type="entry name" value="L domain-like"/>
    <property type="match status" value="2"/>
</dbReference>
<evidence type="ECO:0000256" key="14">
    <source>
        <dbReference type="ARBA" id="ARBA00051243"/>
    </source>
</evidence>
<keyword evidence="9 15" id="KW-1133">Transmembrane helix</keyword>
<reference evidence="18" key="1">
    <citation type="submission" date="2021-03" db="EMBL/GenBank/DDBJ databases">
        <title>Chromosome level genome of the anhydrobiotic midge Polypedilum vanderplanki.</title>
        <authorList>
            <person name="Yoshida Y."/>
            <person name="Kikawada T."/>
            <person name="Gusev O."/>
        </authorList>
    </citation>
    <scope>NUCLEOTIDE SEQUENCE</scope>
    <source>
        <strain evidence="18">NIAS01</strain>
        <tissue evidence="18">Whole body or cell culture</tissue>
    </source>
</reference>
<dbReference type="CDD" id="cd00063">
    <property type="entry name" value="FN3"/>
    <property type="match status" value="1"/>
</dbReference>
<dbReference type="InterPro" id="IPR006211">
    <property type="entry name" value="Furin-like_Cys-rich_dom"/>
</dbReference>
<comment type="catalytic activity">
    <reaction evidence="14">
        <text>L-tyrosyl-[protein] + ATP = O-phospho-L-tyrosyl-[protein] + ADP + H(+)</text>
        <dbReference type="Rhea" id="RHEA:10596"/>
        <dbReference type="Rhea" id="RHEA-COMP:10136"/>
        <dbReference type="Rhea" id="RHEA-COMP:20101"/>
        <dbReference type="ChEBI" id="CHEBI:15378"/>
        <dbReference type="ChEBI" id="CHEBI:30616"/>
        <dbReference type="ChEBI" id="CHEBI:46858"/>
        <dbReference type="ChEBI" id="CHEBI:61978"/>
        <dbReference type="ChEBI" id="CHEBI:456216"/>
        <dbReference type="EC" id="2.7.10.1"/>
    </reaction>
</comment>
<evidence type="ECO:0000256" key="15">
    <source>
        <dbReference type="SAM" id="Phobius"/>
    </source>
</evidence>
<accession>A0A9J6BZ40</accession>
<keyword evidence="5 15" id="KW-0812">Transmembrane</keyword>
<dbReference type="Pfam" id="PF00757">
    <property type="entry name" value="Furin-like"/>
    <property type="match status" value="1"/>
</dbReference>
<comment type="caution">
    <text evidence="18">The sequence shown here is derived from an EMBL/GenBank/DDBJ whole genome shotgun (WGS) entry which is preliminary data.</text>
</comment>
<gene>
    <name evidence="18" type="ORF">PVAND_004432</name>
</gene>
<protein>
    <recommendedName>
        <fullName evidence="2">receptor protein-tyrosine kinase</fullName>
        <ecNumber evidence="2">2.7.10.1</ecNumber>
    </recommendedName>
</protein>
<dbReference type="Pfam" id="PF01030">
    <property type="entry name" value="Recep_L_domain"/>
    <property type="match status" value="2"/>
</dbReference>
<dbReference type="GO" id="GO:0004714">
    <property type="term" value="F:transmembrane receptor protein tyrosine kinase activity"/>
    <property type="evidence" value="ECO:0007669"/>
    <property type="project" value="UniProtKB-EC"/>
</dbReference>
<evidence type="ECO:0000256" key="5">
    <source>
        <dbReference type="ARBA" id="ARBA00022692"/>
    </source>
</evidence>
<evidence type="ECO:0000256" key="12">
    <source>
        <dbReference type="ARBA" id="ARBA00023170"/>
    </source>
</evidence>
<evidence type="ECO:0000256" key="7">
    <source>
        <dbReference type="ARBA" id="ARBA00022777"/>
    </source>
</evidence>
<sequence>MKRQGECERTVDYELKDMRHLFIAIVLLVYYTTTFVIGDNDDPTKENLCESLEILRFEDLHWLDNCTVIDGNLVIIFPMVHNYSFNVSTLKYRSFAKLREVTGFIYLHLGEYVTNLQTLFPNLTIIRGSRLFLNYAFVIYECEALEEMTLRNLLRINRGSFKISGNFPKLCYPQKIDFNKIILNGQIILPNNETTLNYKNCTIGSFNCDSCPNGNCWHNGACQRFKETSYNVKNKSSQPCHEMCLGPCVNKTASGCYTCEDISQEGACVKFCSEERVLNTASRRCITKADCRIKGRKIYKTECLSECPKNYSEMYDENTKEKICLPCVNDCVKSCIFPEIMSIQHLEKAGTACTIIKGDLKIRFIENVNNLTSELKKYLGDVEEIHGNLIIYRSTPITSLTFLNNLQRVYGNKNNTLQSSKSMQNISVYIDRDCFDHQPRSRLIPVFETPIVQIHDNENLQSFFDFDTRIMNGIKLDITRGSVLIHNNSMLCNNEIEKFKQLIEPYNCEERKYDNIGNNGNLIACNNPNIKTYHTELSYDKVKICWEGSIVKKNNYSKVLQYLSIDDYELTESDMLYKRSFCSACSWTNLKIPFEEISQKLLNGKKQECYKLNGLDQYTLYAYTIKLDDSEIDSGVTNFSTNTSLQYCNYSGTENIDLYRSTSAVNKFRTFMEIPSRVTYFSTHLKTPTSIMLEWDVKTKERDAIKQFFINIYEKSKYFETLELRDDYCEFPSYVDDINQRNYNETENNLTSKSTDNDKCCLKCCEEIEEGEQHEEKEEEDKYDDYDDDFRDSLIKLARKKSKSKLEPKHKKMKKIAGFLESIRIEGDQRSVNISDLKVYTFYMFHIYACTEDVNRCSEYEVHHDSTLLEEKYDQIDLIFEGNQFLRGLFKVYFAEPKDKNGPILNYLIEIRDETETGDESFIKYDCITKKKHESNKYFYTFPYLNEGEYNIRVGAISAARRGPFTTWHSFKIIHPTENYPIGFILTAISFFFIITIGISLVYYYRYKIYLVIHRFRREPHDEAILLRDMETQNCNDEHILYNPIERLFDIQEEDDEQ</sequence>
<evidence type="ECO:0000256" key="2">
    <source>
        <dbReference type="ARBA" id="ARBA00011902"/>
    </source>
</evidence>
<dbReference type="SUPFAM" id="SSF49265">
    <property type="entry name" value="Fibronectin type III"/>
    <property type="match status" value="1"/>
</dbReference>
<dbReference type="InterPro" id="IPR006212">
    <property type="entry name" value="Furin_repeat"/>
</dbReference>
<organism evidence="18 19">
    <name type="scientific">Polypedilum vanderplanki</name>
    <name type="common">Sleeping chironomid midge</name>
    <dbReference type="NCBI Taxonomy" id="319348"/>
    <lineage>
        <taxon>Eukaryota</taxon>
        <taxon>Metazoa</taxon>
        <taxon>Ecdysozoa</taxon>
        <taxon>Arthropoda</taxon>
        <taxon>Hexapoda</taxon>
        <taxon>Insecta</taxon>
        <taxon>Pterygota</taxon>
        <taxon>Neoptera</taxon>
        <taxon>Endopterygota</taxon>
        <taxon>Diptera</taxon>
        <taxon>Nematocera</taxon>
        <taxon>Chironomoidea</taxon>
        <taxon>Chironomidae</taxon>
        <taxon>Chironominae</taxon>
        <taxon>Polypedilum</taxon>
        <taxon>Polypedilum</taxon>
    </lineage>
</organism>
<keyword evidence="10 15" id="KW-0472">Membrane</keyword>
<dbReference type="GO" id="GO:0005524">
    <property type="term" value="F:ATP binding"/>
    <property type="evidence" value="ECO:0007669"/>
    <property type="project" value="UniProtKB-KW"/>
</dbReference>
<keyword evidence="11" id="KW-0829">Tyrosine-protein kinase</keyword>
<evidence type="ECO:0000256" key="11">
    <source>
        <dbReference type="ARBA" id="ARBA00023137"/>
    </source>
</evidence>
<keyword evidence="13" id="KW-0325">Glycoprotein</keyword>
<feature type="domain" description="Furin-like cysteine-rich" evidence="16">
    <location>
        <begin position="207"/>
        <end position="335"/>
    </location>
</feature>
<dbReference type="EMBL" id="JADBJN010000002">
    <property type="protein sequence ID" value="KAG5674462.1"/>
    <property type="molecule type" value="Genomic_DNA"/>
</dbReference>
<dbReference type="InterPro" id="IPR036941">
    <property type="entry name" value="Rcpt_L-dom_sf"/>
</dbReference>
<evidence type="ECO:0000313" key="18">
    <source>
        <dbReference type="EMBL" id="KAG5674462.1"/>
    </source>
</evidence>
<evidence type="ECO:0000256" key="1">
    <source>
        <dbReference type="ARBA" id="ARBA00004479"/>
    </source>
</evidence>
<feature type="domain" description="Receptor L-domain" evidence="17">
    <location>
        <begin position="353"/>
        <end position="414"/>
    </location>
</feature>
<dbReference type="OrthoDB" id="6612654at2759"/>
<name>A0A9J6BZ40_POLVA</name>
<comment type="subcellular location">
    <subcellularLocation>
        <location evidence="1">Membrane</location>
        <topology evidence="1">Single-pass type I membrane protein</topology>
    </subcellularLocation>
</comment>
<evidence type="ECO:0000256" key="3">
    <source>
        <dbReference type="ARBA" id="ARBA00022553"/>
    </source>
</evidence>
<dbReference type="SUPFAM" id="SSF57184">
    <property type="entry name" value="Growth factor receptor domain"/>
    <property type="match status" value="1"/>
</dbReference>
<evidence type="ECO:0000313" key="19">
    <source>
        <dbReference type="Proteomes" id="UP001107558"/>
    </source>
</evidence>
<dbReference type="CDD" id="cd00064">
    <property type="entry name" value="FU"/>
    <property type="match status" value="1"/>
</dbReference>
<dbReference type="GO" id="GO:0016020">
    <property type="term" value="C:membrane"/>
    <property type="evidence" value="ECO:0007669"/>
    <property type="project" value="UniProtKB-SubCell"/>
</dbReference>
<dbReference type="Proteomes" id="UP001107558">
    <property type="component" value="Chromosome 2"/>
</dbReference>
<dbReference type="Gene3D" id="3.80.20.20">
    <property type="entry name" value="Receptor L-domain"/>
    <property type="match status" value="2"/>
</dbReference>
<keyword evidence="7" id="KW-0418">Kinase</keyword>
<dbReference type="AlphaFoldDB" id="A0A9J6BZ40"/>
<dbReference type="InterPro" id="IPR036116">
    <property type="entry name" value="FN3_sf"/>
</dbReference>
<evidence type="ECO:0000259" key="16">
    <source>
        <dbReference type="Pfam" id="PF00757"/>
    </source>
</evidence>
<keyword evidence="4" id="KW-0808">Transferase</keyword>
<evidence type="ECO:0000256" key="9">
    <source>
        <dbReference type="ARBA" id="ARBA00022989"/>
    </source>
</evidence>
<keyword evidence="19" id="KW-1185">Reference proteome</keyword>
<dbReference type="InterPro" id="IPR009030">
    <property type="entry name" value="Growth_fac_rcpt_cys_sf"/>
</dbReference>
<feature type="domain" description="Receptor L-domain" evidence="17">
    <location>
        <begin position="65"/>
        <end position="181"/>
    </location>
</feature>
<feature type="transmembrane region" description="Helical" evidence="15">
    <location>
        <begin position="21"/>
        <end position="38"/>
    </location>
</feature>
<feature type="transmembrane region" description="Helical" evidence="15">
    <location>
        <begin position="980"/>
        <end position="1005"/>
    </location>
</feature>